<feature type="compositionally biased region" description="Basic residues" evidence="1">
    <location>
        <begin position="1069"/>
        <end position="1082"/>
    </location>
</feature>
<feature type="region of interest" description="Disordered" evidence="1">
    <location>
        <begin position="1002"/>
        <end position="1030"/>
    </location>
</feature>
<accession>A0A7J6VQ86</accession>
<feature type="region of interest" description="Disordered" evidence="1">
    <location>
        <begin position="335"/>
        <end position="360"/>
    </location>
</feature>
<dbReference type="Proteomes" id="UP000554482">
    <property type="component" value="Unassembled WGS sequence"/>
</dbReference>
<gene>
    <name evidence="2" type="ORF">FRX31_023890</name>
</gene>
<evidence type="ECO:0000313" key="3">
    <source>
        <dbReference type="Proteomes" id="UP000554482"/>
    </source>
</evidence>
<evidence type="ECO:0000313" key="2">
    <source>
        <dbReference type="EMBL" id="KAF5186522.1"/>
    </source>
</evidence>
<feature type="region of interest" description="Disordered" evidence="1">
    <location>
        <begin position="291"/>
        <end position="312"/>
    </location>
</feature>
<dbReference type="AlphaFoldDB" id="A0A7J6VQ86"/>
<dbReference type="PANTHER" id="PTHR33416:SF20">
    <property type="entry name" value="NUCLEAR PORE COMPLEX PROTEIN NUP1"/>
    <property type="match status" value="1"/>
</dbReference>
<feature type="region of interest" description="Disordered" evidence="1">
    <location>
        <begin position="29"/>
        <end position="61"/>
    </location>
</feature>
<organism evidence="2 3">
    <name type="scientific">Thalictrum thalictroides</name>
    <name type="common">Rue-anemone</name>
    <name type="synonym">Anemone thalictroides</name>
    <dbReference type="NCBI Taxonomy" id="46969"/>
    <lineage>
        <taxon>Eukaryota</taxon>
        <taxon>Viridiplantae</taxon>
        <taxon>Streptophyta</taxon>
        <taxon>Embryophyta</taxon>
        <taxon>Tracheophyta</taxon>
        <taxon>Spermatophyta</taxon>
        <taxon>Magnoliopsida</taxon>
        <taxon>Ranunculales</taxon>
        <taxon>Ranunculaceae</taxon>
        <taxon>Thalictroideae</taxon>
        <taxon>Thalictrum</taxon>
    </lineage>
</organism>
<dbReference type="EMBL" id="JABWDY010029152">
    <property type="protein sequence ID" value="KAF5186522.1"/>
    <property type="molecule type" value="Genomic_DNA"/>
</dbReference>
<dbReference type="PANTHER" id="PTHR33416">
    <property type="entry name" value="NUCLEAR PORE COMPLEX PROTEIN NUP1"/>
    <property type="match status" value="1"/>
</dbReference>
<protein>
    <submittedName>
        <fullName evidence="2">Nuclear pore complex protein nup1</fullName>
    </submittedName>
</protein>
<feature type="region of interest" description="Disordered" evidence="1">
    <location>
        <begin position="135"/>
        <end position="158"/>
    </location>
</feature>
<dbReference type="GO" id="GO:0071763">
    <property type="term" value="P:nuclear membrane organization"/>
    <property type="evidence" value="ECO:0007669"/>
    <property type="project" value="TreeGrafter"/>
</dbReference>
<feature type="compositionally biased region" description="Polar residues" evidence="1">
    <location>
        <begin position="1002"/>
        <end position="1029"/>
    </location>
</feature>
<feature type="compositionally biased region" description="Polar residues" evidence="1">
    <location>
        <begin position="294"/>
        <end position="305"/>
    </location>
</feature>
<sequence>MNDIEHIFKQKNFTRAEIDRLTELLRSRTADVSSEDEKRRFKTSTSHLVEAPGGKGSVPVQKHEAKSPTSLATMSGPLGTLNLLEEATASPTELAKAYMGSRTLKVTPSTLRYHDQASIQDVVLQNSVQFTPKSHSMSLVPKTASHNRSAPRGSEYGYLTPVPRGRSAIYNMARTPHSRVHHTVMFKGGGSLTKRMAGPSTSSQKSWENALLSGGNQASQASKRRSSVLDSDIGSVCSIRRVRRKTNMMFPSESTILSIPRASPSNSITPISSQAATVASIQKQLKLDGREHNVSVQGRNESGESSVAGKRSACVPLHSSRTAQKILQHLETLIPSPKGKSCEQKETTDVEKSPSKLTPDVRHGQALKSLEDVDSSKSHNARDDGVVVGIGDNHIIGESPSHKQVMAVENGPTKISISEDMIETNKIGVVTSSSAMNIKSMKSTEAFISCSVANDSHKLACEKTANKDSPELEDNKFSSRTSSNPSIVGKEIHDRLVVESKEIADETVTVGESVVSLADFGTPEFMKKSNGIGASNSYPAPDKNDGFTWTFTKPALSTSLSTSFFDKTLSPNQSTGVQFSFASKSVEKGLLTFSSASVGSESSGLNAAQSEVELQTVSSENSRGSNDGENVKDGDLHSKDIVSSSKSASASLGVFSFGVSTKSSLSNGSPALSTSLSSVPTSVSDTTSNVLLTNPGTTISSSTSPTAASVSAASVFQLRCRTSMAGPPSNSASIPTTFGIESTESEVKTNDTSLFGGLKNSAFGTTTSAFTGSSSVPFVFGASASSSANPSCADSQFQSSNISAAASGLFSCVQATVGTVSAPFTQSMPMQFGSSASSQTFGLTGPSPFSSSGSLFGSSVPGAKLFESGSVTAVNTSSILPTSTTGISSNLFGSSFQSAPSSIFGPMSSTTGFQFGPSSATTGSAPTPFGSSVGTPTGSVFSFTSAATVASPLSPSFPVFTATNPVSTVGSASPGNDQMNIEDSMAEDTVHPPTSVVPVFSQPSNSSQPSTFAFGAPSSSGGPTTFEFGSQQNSANLQNQSPFQASGTFGFSAGGSFSLGTGGGEKSNRRYFKARRDKSRNR</sequence>
<comment type="caution">
    <text evidence="2">The sequence shown here is derived from an EMBL/GenBank/DDBJ whole genome shotgun (WGS) entry which is preliminary data.</text>
</comment>
<feature type="region of interest" description="Disordered" evidence="1">
    <location>
        <begin position="193"/>
        <end position="226"/>
    </location>
</feature>
<dbReference type="GO" id="GO:0005635">
    <property type="term" value="C:nuclear envelope"/>
    <property type="evidence" value="ECO:0007669"/>
    <property type="project" value="TreeGrafter"/>
</dbReference>
<feature type="compositionally biased region" description="Basic and acidic residues" evidence="1">
    <location>
        <begin position="465"/>
        <end position="477"/>
    </location>
</feature>
<feature type="region of interest" description="Disordered" evidence="1">
    <location>
        <begin position="602"/>
        <end position="637"/>
    </location>
</feature>
<reference evidence="2 3" key="1">
    <citation type="submission" date="2020-06" db="EMBL/GenBank/DDBJ databases">
        <title>Transcriptomic and genomic resources for Thalictrum thalictroides and T. hernandezii: Facilitating candidate gene discovery in an emerging model plant lineage.</title>
        <authorList>
            <person name="Arias T."/>
            <person name="Riano-Pachon D.M."/>
            <person name="Di Stilio V.S."/>
        </authorList>
    </citation>
    <scope>NUCLEOTIDE SEQUENCE [LARGE SCALE GENOMIC DNA]</scope>
    <source>
        <strain evidence="3">cv. WT478/WT964</strain>
        <tissue evidence="2">Leaves</tissue>
    </source>
</reference>
<feature type="compositionally biased region" description="Polar residues" evidence="1">
    <location>
        <begin position="604"/>
        <end position="628"/>
    </location>
</feature>
<feature type="compositionally biased region" description="Basic and acidic residues" evidence="1">
    <location>
        <begin position="29"/>
        <end position="39"/>
    </location>
</feature>
<evidence type="ECO:0000256" key="1">
    <source>
        <dbReference type="SAM" id="MobiDB-lite"/>
    </source>
</evidence>
<feature type="compositionally biased region" description="Basic and acidic residues" evidence="1">
    <location>
        <begin position="340"/>
        <end position="360"/>
    </location>
</feature>
<keyword evidence="3" id="KW-1185">Reference proteome</keyword>
<proteinExistence type="predicted"/>
<name>A0A7J6VQ86_THATH</name>
<feature type="region of interest" description="Disordered" evidence="1">
    <location>
        <begin position="1054"/>
        <end position="1082"/>
    </location>
</feature>
<feature type="region of interest" description="Disordered" evidence="1">
    <location>
        <begin position="465"/>
        <end position="485"/>
    </location>
</feature>
<dbReference type="OrthoDB" id="653468at2759"/>